<evidence type="ECO:0000256" key="1">
    <source>
        <dbReference type="SAM" id="Phobius"/>
    </source>
</evidence>
<evidence type="ECO:0000313" key="2">
    <source>
        <dbReference type="EMBL" id="SES42707.1"/>
    </source>
</evidence>
<dbReference type="EMBL" id="FOHB01000007">
    <property type="protein sequence ID" value="SES42707.1"/>
    <property type="molecule type" value="Genomic_DNA"/>
</dbReference>
<feature type="transmembrane region" description="Helical" evidence="1">
    <location>
        <begin position="9"/>
        <end position="27"/>
    </location>
</feature>
<keyword evidence="1" id="KW-0472">Membrane</keyword>
<reference evidence="3" key="1">
    <citation type="submission" date="2016-10" db="EMBL/GenBank/DDBJ databases">
        <authorList>
            <person name="Varghese N."/>
            <person name="Submissions S."/>
        </authorList>
    </citation>
    <scope>NUCLEOTIDE SEQUENCE [LARGE SCALE GENOMIC DNA]</scope>
    <source>
        <strain evidence="3">CGMCC 1.6963</strain>
    </source>
</reference>
<keyword evidence="1" id="KW-0812">Transmembrane</keyword>
<gene>
    <name evidence="2" type="ORF">SAMN05216199_3528</name>
</gene>
<accession>A0A1H9XA15</accession>
<keyword evidence="3" id="KW-1185">Reference proteome</keyword>
<dbReference type="RefSeq" id="WP_143056263.1">
    <property type="nucleotide sequence ID" value="NZ_FOHB01000007.1"/>
</dbReference>
<keyword evidence="1" id="KW-1133">Transmembrane helix</keyword>
<dbReference type="Pfam" id="PF20122">
    <property type="entry name" value="DUF6512"/>
    <property type="match status" value="1"/>
</dbReference>
<proteinExistence type="predicted"/>
<feature type="transmembrane region" description="Helical" evidence="1">
    <location>
        <begin position="103"/>
        <end position="125"/>
    </location>
</feature>
<organism evidence="2 3">
    <name type="scientific">Pedococcus cremeus</name>
    <dbReference type="NCBI Taxonomy" id="587636"/>
    <lineage>
        <taxon>Bacteria</taxon>
        <taxon>Bacillati</taxon>
        <taxon>Actinomycetota</taxon>
        <taxon>Actinomycetes</taxon>
        <taxon>Micrococcales</taxon>
        <taxon>Intrasporangiaceae</taxon>
        <taxon>Pedococcus</taxon>
    </lineage>
</organism>
<feature type="transmembrane region" description="Helical" evidence="1">
    <location>
        <begin position="137"/>
        <end position="159"/>
    </location>
</feature>
<sequence length="177" mass="18728">MSTWSLRRVETVGAVAVVVAGVLWHFVYDWSGGSPLVAAVAPANESVWEHLKLVVVPVGALGLVEARWVADRPRLWWAKCVEVATACTVIVAFFYTYTGALGVHSIVGVDILTFVGAVAGGQLLSYRVISSPRSAPVPVAVSVTALVLLVFLFAALTFVPPHLPLFQEAATGAYGPT</sequence>
<protein>
    <submittedName>
        <fullName evidence="2">Uncharacterized protein</fullName>
    </submittedName>
</protein>
<dbReference type="OrthoDB" id="48209at2"/>
<feature type="transmembrane region" description="Helical" evidence="1">
    <location>
        <begin position="76"/>
        <end position="97"/>
    </location>
</feature>
<dbReference type="Proteomes" id="UP000199019">
    <property type="component" value="Unassembled WGS sequence"/>
</dbReference>
<evidence type="ECO:0000313" key="3">
    <source>
        <dbReference type="Proteomes" id="UP000199019"/>
    </source>
</evidence>
<feature type="transmembrane region" description="Helical" evidence="1">
    <location>
        <begin position="47"/>
        <end position="64"/>
    </location>
</feature>
<dbReference type="InterPro" id="IPR045407">
    <property type="entry name" value="DUF6512"/>
</dbReference>
<name>A0A1H9XA15_9MICO</name>
<dbReference type="AlphaFoldDB" id="A0A1H9XA15"/>